<comment type="subunit">
    <text evidence="2">Heterodimer of SbcC and SbcD.</text>
</comment>
<protein>
    <recommendedName>
        <fullName evidence="3">Nuclease SbcCD subunit C</fullName>
    </recommendedName>
</protein>
<feature type="coiled-coil region" evidence="4">
    <location>
        <begin position="581"/>
        <end position="662"/>
    </location>
</feature>
<dbReference type="InterPro" id="IPR038729">
    <property type="entry name" value="Rad50/SbcC_AAA"/>
</dbReference>
<dbReference type="GO" id="GO:0006302">
    <property type="term" value="P:double-strand break repair"/>
    <property type="evidence" value="ECO:0007669"/>
    <property type="project" value="InterPro"/>
</dbReference>
<gene>
    <name evidence="6" type="ORF">SAMN05660472_01114</name>
</gene>
<keyword evidence="4" id="KW-0175">Coiled coil</keyword>
<proteinExistence type="inferred from homology"/>
<dbReference type="RefSeq" id="WP_090551435.1">
    <property type="nucleotide sequence ID" value="NZ_FNFP01000001.1"/>
</dbReference>
<keyword evidence="6" id="KW-0269">Exonuclease</keyword>
<feature type="coiled-coil region" evidence="4">
    <location>
        <begin position="691"/>
        <end position="866"/>
    </location>
</feature>
<accession>A0A1G9AAV6</accession>
<comment type="similarity">
    <text evidence="1">Belongs to the SMC family. SbcC subfamily.</text>
</comment>
<dbReference type="STRING" id="393762.SAMN05660472_01114"/>
<evidence type="ECO:0000313" key="7">
    <source>
        <dbReference type="Proteomes" id="UP000198718"/>
    </source>
</evidence>
<sequence>MRPLKLIISGFGPYANLQTVDFEELKNKNIFLITGPTGAGKTTIFDAISYALFGEASGSSRSKDSLRSDFATQETLTYVELDFELRGKVYKVKRVPQQERKKLKGEGTVQKNTEAELILPSGEIITRVTAVDEKISRVLGINKNQFRQIVMLPQGEFRKLLEAESIEREAIFRKIFGTEAFETIQRKLEDQRKSISKKIGEKQTRRDTHAKNIETGGDEALHRLIYAKDMNIAEIINRTKLLIEEDEKKNQEIAQEIKGIIGEQEKLQQQFVEGQETNKKINDKIELEKEYTDHVLKEKEYKEKNLRLERGRKTLPIIELENTYIQREKALEMRHKEYREATESLNIAKDNLLQTAQQIKIEEAKEPERKKISDEIATLKSRQEKVKEYEDKKLNIEKQKKELENKEKTLQGLKFSIKEEKNKLQLIYEGLKEIQKAEIDLEKLINIRDQKQEILEDARNLYKYTKQYITKANKYKKEIQAYEELDNKFKEIKLIYETMEDSFRRGQAGLLARDLRDGMECPVCGSSHHPKPAEAVEDVPTEEEIKKMKLKLDKAAEERDKKYGEVSRLHGDIQNSEVEVLQRKNSLLEALGQEIKDLKLEAMLPYLEKQGEMLSSELKSLEEQLNSLEMIVKEKNKLETDLNQCEDNINKNQYQVEELEKVYTQDYGVVKAGEELLISIEKEIPLAIRSYTKLTSKINEIQGILDKLQQSHKKAQENYSKASNDHAFAEANCQTLWKSLEEEKQEIEALKLELENRIKAAGFNDYTEYHVKKMKEEQIKELETDILEYYQNLKSLKDRVEKAIKDTKDLKEVSLEKLIEDLKQLKNRKNLLEPKEKQLFSRINNNKKALREIEKINEDIRKDEEVFGVVGELSKVANGDNEERITFERYVLAAYFDEIINASNIRLNKMAGGRYILRRKEERGKGRRQEGLELEVFDNYTGKARHVKTLSGGESFKASLALALGLADVVQSYAGGISLDTMFVDEGFGTLDPESLDHAIQCLIDLQMGGRLVGIISHVPELKERIDVRLEITPAKEGSRVKFAV</sequence>
<dbReference type="Gene3D" id="1.10.287.1490">
    <property type="match status" value="1"/>
</dbReference>
<dbReference type="SUPFAM" id="SSF52540">
    <property type="entry name" value="P-loop containing nucleoside triphosphate hydrolases"/>
    <property type="match status" value="1"/>
</dbReference>
<dbReference type="Pfam" id="PF13476">
    <property type="entry name" value="AAA_23"/>
    <property type="match status" value="1"/>
</dbReference>
<organism evidence="6 7">
    <name type="scientific">Natronincola ferrireducens</name>
    <dbReference type="NCBI Taxonomy" id="393762"/>
    <lineage>
        <taxon>Bacteria</taxon>
        <taxon>Bacillati</taxon>
        <taxon>Bacillota</taxon>
        <taxon>Clostridia</taxon>
        <taxon>Peptostreptococcales</taxon>
        <taxon>Natronincolaceae</taxon>
        <taxon>Natronincola</taxon>
    </lineage>
</organism>
<keyword evidence="6" id="KW-0540">Nuclease</keyword>
<feature type="domain" description="Rad50/SbcC-type AAA" evidence="5">
    <location>
        <begin position="5"/>
        <end position="263"/>
    </location>
</feature>
<evidence type="ECO:0000256" key="3">
    <source>
        <dbReference type="ARBA" id="ARBA00013368"/>
    </source>
</evidence>
<name>A0A1G9AAV6_9FIRM</name>
<dbReference type="Gene3D" id="3.40.50.300">
    <property type="entry name" value="P-loop containing nucleotide triphosphate hydrolases"/>
    <property type="match status" value="2"/>
</dbReference>
<dbReference type="Proteomes" id="UP000198718">
    <property type="component" value="Unassembled WGS sequence"/>
</dbReference>
<dbReference type="OrthoDB" id="9795626at2"/>
<evidence type="ECO:0000313" key="6">
    <source>
        <dbReference type="EMBL" id="SDK24489.1"/>
    </source>
</evidence>
<dbReference type="AlphaFoldDB" id="A0A1G9AAV6"/>
<dbReference type="GO" id="GO:0016887">
    <property type="term" value="F:ATP hydrolysis activity"/>
    <property type="evidence" value="ECO:0007669"/>
    <property type="project" value="InterPro"/>
</dbReference>
<reference evidence="6 7" key="1">
    <citation type="submission" date="2016-10" db="EMBL/GenBank/DDBJ databases">
        <authorList>
            <person name="de Groot N.N."/>
        </authorList>
    </citation>
    <scope>NUCLEOTIDE SEQUENCE [LARGE SCALE GENOMIC DNA]</scope>
    <source>
        <strain evidence="6 7">DSM 18346</strain>
    </source>
</reference>
<dbReference type="EMBL" id="FNFP01000001">
    <property type="protein sequence ID" value="SDK24489.1"/>
    <property type="molecule type" value="Genomic_DNA"/>
</dbReference>
<evidence type="ECO:0000256" key="1">
    <source>
        <dbReference type="ARBA" id="ARBA00006930"/>
    </source>
</evidence>
<dbReference type="PANTHER" id="PTHR32114">
    <property type="entry name" value="ABC TRANSPORTER ABCH.3"/>
    <property type="match status" value="1"/>
</dbReference>
<evidence type="ECO:0000256" key="2">
    <source>
        <dbReference type="ARBA" id="ARBA00011322"/>
    </source>
</evidence>
<keyword evidence="6" id="KW-0378">Hydrolase</keyword>
<keyword evidence="7" id="KW-1185">Reference proteome</keyword>
<feature type="coiled-coil region" evidence="4">
    <location>
        <begin position="236"/>
        <end position="270"/>
    </location>
</feature>
<feature type="coiled-coil region" evidence="4">
    <location>
        <begin position="379"/>
        <end position="485"/>
    </location>
</feature>
<dbReference type="PANTHER" id="PTHR32114:SF2">
    <property type="entry name" value="ABC TRANSPORTER ABCH.3"/>
    <property type="match status" value="1"/>
</dbReference>
<dbReference type="Pfam" id="PF13558">
    <property type="entry name" value="SbcC_Walker_B"/>
    <property type="match status" value="1"/>
</dbReference>
<evidence type="ECO:0000256" key="4">
    <source>
        <dbReference type="SAM" id="Coils"/>
    </source>
</evidence>
<dbReference type="InterPro" id="IPR027417">
    <property type="entry name" value="P-loop_NTPase"/>
</dbReference>
<evidence type="ECO:0000259" key="5">
    <source>
        <dbReference type="Pfam" id="PF13476"/>
    </source>
</evidence>
<dbReference type="GO" id="GO:0004527">
    <property type="term" value="F:exonuclease activity"/>
    <property type="evidence" value="ECO:0007669"/>
    <property type="project" value="UniProtKB-KW"/>
</dbReference>